<dbReference type="InterPro" id="IPR010730">
    <property type="entry name" value="HET"/>
</dbReference>
<dbReference type="AlphaFoldDB" id="R8B8H8"/>
<keyword evidence="3" id="KW-1185">Reference proteome</keyword>
<name>R8B8H8_PHAM7</name>
<dbReference type="OrthoDB" id="2157530at2759"/>
<evidence type="ECO:0000259" key="1">
    <source>
        <dbReference type="Pfam" id="PF06985"/>
    </source>
</evidence>
<dbReference type="PANTHER" id="PTHR24148:SF64">
    <property type="entry name" value="HETEROKARYON INCOMPATIBILITY DOMAIN-CONTAINING PROTEIN"/>
    <property type="match status" value="1"/>
</dbReference>
<dbReference type="PANTHER" id="PTHR24148">
    <property type="entry name" value="ANKYRIN REPEAT DOMAIN-CONTAINING PROTEIN 39 HOMOLOG-RELATED"/>
    <property type="match status" value="1"/>
</dbReference>
<dbReference type="HOGENOM" id="CLU_004184_7_0_1"/>
<dbReference type="Pfam" id="PF06985">
    <property type="entry name" value="HET"/>
    <property type="match status" value="1"/>
</dbReference>
<accession>R8B8H8</accession>
<dbReference type="Pfam" id="PF26639">
    <property type="entry name" value="Het-6_barrel"/>
    <property type="match status" value="1"/>
</dbReference>
<dbReference type="RefSeq" id="XP_007919606.1">
    <property type="nucleotide sequence ID" value="XM_007921415.1"/>
</dbReference>
<organism evidence="2 3">
    <name type="scientific">Phaeoacremonium minimum (strain UCR-PA7)</name>
    <name type="common">Esca disease fungus</name>
    <name type="synonym">Togninia minima</name>
    <dbReference type="NCBI Taxonomy" id="1286976"/>
    <lineage>
        <taxon>Eukaryota</taxon>
        <taxon>Fungi</taxon>
        <taxon>Dikarya</taxon>
        <taxon>Ascomycota</taxon>
        <taxon>Pezizomycotina</taxon>
        <taxon>Sordariomycetes</taxon>
        <taxon>Sordariomycetidae</taxon>
        <taxon>Togniniales</taxon>
        <taxon>Togniniaceae</taxon>
        <taxon>Phaeoacremonium</taxon>
    </lineage>
</organism>
<gene>
    <name evidence="2" type="ORF">UCRPA7_8909</name>
</gene>
<dbReference type="EMBL" id="KB933382">
    <property type="protein sequence ID" value="EON95610.1"/>
    <property type="molecule type" value="Genomic_DNA"/>
</dbReference>
<dbReference type="InterPro" id="IPR052895">
    <property type="entry name" value="HetReg/Transcr_Mod"/>
</dbReference>
<evidence type="ECO:0000313" key="2">
    <source>
        <dbReference type="EMBL" id="EON95610.1"/>
    </source>
</evidence>
<dbReference type="KEGG" id="tmn:UCRPA7_8909"/>
<sequence length="652" mass="72787">MYSQMRAAVINACPTHEGCDGTCAGGPPSSARPVLFGAPASTVQRQQSGPAFTHGRTQAITLGDTLGAYRYTRLAPGTIRLLKVHKAVFRDDAVVCEVVVCPLDDAPQYAALSYCWGTEGNECKILLVPDGKVFAARRSLEAALKRFRAAADSAPLHAREDYLWADAVCINQKDNVEKTEQLLMMEHIYKRAEAVYVDFGDEQPEWRSTYSLMTRAAVAAEKSPPAYDSLPSENDVSYMHYWRLFARPWFTRTWIVQEFVHAKRVMAMLGPCIFWWYELELSFALLISKLEAVPLGRYGMSAAEQTQIRRGIQNYLSIEQIRESIEAGRPNSIRFMELSRRLCVTKAKDKIFALLSLFPEDERAAFDDYSIPAYKIFVRFAIAQVERNRAVQTLDHAGLARRRGNIGGLPSWVPDWTFTSETDSPKKFAVQNKSSSSGSGCPRAQNGAISNGCLILDGFTIDTLLVVQDSPIFDLRARGTTSFFDRGGIKRARWALQWYHGLCASAYSDPNREFVNLLARLCKAADTNKAEGDDVPTVPDLLETYEEFMSMSIDELRRADRAGHMWRFLLAVRECLGLTFCITNKGYMALVPSVAKAGDKIVVFAGREVLFLIRYEPEREGALLVGDVYVHGITASDALAFDGVSKTQIVLE</sequence>
<dbReference type="eggNOG" id="ENOG502T65P">
    <property type="taxonomic scope" value="Eukaryota"/>
</dbReference>
<evidence type="ECO:0000313" key="3">
    <source>
        <dbReference type="Proteomes" id="UP000014074"/>
    </source>
</evidence>
<feature type="domain" description="Heterokaryon incompatibility" evidence="1">
    <location>
        <begin position="109"/>
        <end position="258"/>
    </location>
</feature>
<proteinExistence type="predicted"/>
<dbReference type="Proteomes" id="UP000014074">
    <property type="component" value="Unassembled WGS sequence"/>
</dbReference>
<dbReference type="GeneID" id="19329804"/>
<reference evidence="3" key="1">
    <citation type="journal article" date="2013" name="Genome Announc.">
        <title>Draft genome sequence of the ascomycete Phaeoacremonium aleophilum strain UCR-PA7, a causal agent of the esca disease complex in grapevines.</title>
        <authorList>
            <person name="Blanco-Ulate B."/>
            <person name="Rolshausen P."/>
            <person name="Cantu D."/>
        </authorList>
    </citation>
    <scope>NUCLEOTIDE SEQUENCE [LARGE SCALE GENOMIC DNA]</scope>
    <source>
        <strain evidence="3">UCR-PA7</strain>
    </source>
</reference>
<protein>
    <submittedName>
        <fullName evidence="2">Putative heterokaryon incompatibility protein</fullName>
    </submittedName>
</protein>